<dbReference type="Pfam" id="PF03217">
    <property type="entry name" value="SlpA"/>
    <property type="match status" value="1"/>
</dbReference>
<dbReference type="RefSeq" id="WP_057881503.1">
    <property type="nucleotide sequence ID" value="NZ_JQCF01000027.1"/>
</dbReference>
<dbReference type="AlphaFoldDB" id="A0A0R2LIP1"/>
<feature type="chain" id="PRO_5039475515" description="S-layer protein C-terminal domain-containing protein" evidence="1">
    <location>
        <begin position="25"/>
        <end position="527"/>
    </location>
</feature>
<proteinExistence type="predicted"/>
<evidence type="ECO:0000313" key="3">
    <source>
        <dbReference type="EMBL" id="KRN97988.1"/>
    </source>
</evidence>
<name>A0A0R2LIP1_9LACO</name>
<accession>A0A0R2LIP1</accession>
<dbReference type="PATRIC" id="fig|993692.3.peg.1351"/>
<evidence type="ECO:0000259" key="2">
    <source>
        <dbReference type="Pfam" id="PF03217"/>
    </source>
</evidence>
<reference evidence="3 4" key="1">
    <citation type="journal article" date="2015" name="Genome Announc.">
        <title>Expanding the biotechnology potential of lactobacilli through comparative genomics of 213 strains and associated genera.</title>
        <authorList>
            <person name="Sun Z."/>
            <person name="Harris H.M."/>
            <person name="McCann A."/>
            <person name="Guo C."/>
            <person name="Argimon S."/>
            <person name="Zhang W."/>
            <person name="Yang X."/>
            <person name="Jeffery I.B."/>
            <person name="Cooney J.C."/>
            <person name="Kagawa T.F."/>
            <person name="Liu W."/>
            <person name="Song Y."/>
            <person name="Salvetti E."/>
            <person name="Wrobel A."/>
            <person name="Rasinkangas P."/>
            <person name="Parkhill J."/>
            <person name="Rea M.C."/>
            <person name="O'Sullivan O."/>
            <person name="Ritari J."/>
            <person name="Douillard F.P."/>
            <person name="Paul Ross R."/>
            <person name="Yang R."/>
            <person name="Briner A.E."/>
            <person name="Felis G.E."/>
            <person name="de Vos W.M."/>
            <person name="Barrangou R."/>
            <person name="Klaenhammer T.R."/>
            <person name="Caufield P.W."/>
            <person name="Cui Y."/>
            <person name="Zhang H."/>
            <person name="O'Toole P.W."/>
        </authorList>
    </citation>
    <scope>NUCLEOTIDE SEQUENCE [LARGE SCALE GENOMIC DNA]</scope>
    <source>
        <strain evidence="3 4">DSM 24716</strain>
    </source>
</reference>
<dbReference type="EMBL" id="JQCF01000027">
    <property type="protein sequence ID" value="KRN97988.1"/>
    <property type="molecule type" value="Genomic_DNA"/>
</dbReference>
<sequence length="527" mass="55762">MKNTKNKILVASAVAIMMAPAALSALPQQSVSADAVGTLTTATPVYDTNGKTTGVTLPSGSQWKLGPQITLNGVAHYEVGTNEYVPASVVTNVNGSSNPVDTFGGKVANNFITTNSDAGKVGTANKVLDIVDNYGNSTGRTVPSGSQWKLGNVLHSNKQVYYQISTNEWISAMDVSVDGQSTGATNTVDTTNTINNYIETTENTGKVGTATAVLNIVDNQGQSTGQTLPSGSQWKLGQVLHSNKQTYYQVSTNAWVPAVDISVADQNTNNANTTTATTPGSYITTDTRAGQAGTANKTLDVVDSSGKSTGITLPKGSKWKVGNLLSADKETFYQIATNEWVLTTDLDFADNNTSNNTTAGDSYVTTSTDTGKIGTTISNLNVIDNNGNDTGKVLAKGSNWKLGNALHANNQIYYQVSTNEWVLASGMSINTKKTSTDAAIPTPGHGLVGTTNVASKTYNTATNSYDRTLPANSSWKISKLAVNKYGSYWGQVSSNEWVWISDVRLNSGLNLKTNSIYEPDFATNVKK</sequence>
<dbReference type="InterPro" id="IPR024968">
    <property type="entry name" value="SlpA_C_lactobacillus"/>
</dbReference>
<organism evidence="3 4">
    <name type="scientific">Companilactobacillus kimchiensis</name>
    <dbReference type="NCBI Taxonomy" id="993692"/>
    <lineage>
        <taxon>Bacteria</taxon>
        <taxon>Bacillati</taxon>
        <taxon>Bacillota</taxon>
        <taxon>Bacilli</taxon>
        <taxon>Lactobacillales</taxon>
        <taxon>Lactobacillaceae</taxon>
        <taxon>Companilactobacillus</taxon>
    </lineage>
</organism>
<feature type="signal peptide" evidence="1">
    <location>
        <begin position="1"/>
        <end position="24"/>
    </location>
</feature>
<comment type="caution">
    <text evidence="3">The sequence shown here is derived from an EMBL/GenBank/DDBJ whole genome shotgun (WGS) entry which is preliminary data.</text>
</comment>
<evidence type="ECO:0000256" key="1">
    <source>
        <dbReference type="SAM" id="SignalP"/>
    </source>
</evidence>
<keyword evidence="1" id="KW-0732">Signal</keyword>
<keyword evidence="4" id="KW-1185">Reference proteome</keyword>
<dbReference type="Proteomes" id="UP000051006">
    <property type="component" value="Unassembled WGS sequence"/>
</dbReference>
<evidence type="ECO:0000313" key="4">
    <source>
        <dbReference type="Proteomes" id="UP000051006"/>
    </source>
</evidence>
<protein>
    <recommendedName>
        <fullName evidence="2">S-layer protein C-terminal domain-containing protein</fullName>
    </recommendedName>
</protein>
<gene>
    <name evidence="3" type="ORF">IV57_GL001331</name>
</gene>
<feature type="domain" description="S-layer protein C-terminal" evidence="2">
    <location>
        <begin position="37"/>
        <end position="88"/>
    </location>
</feature>